<accession>A0A5P1EZ00</accession>
<comment type="subcellular location">
    <subcellularLocation>
        <location evidence="1">Membrane</location>
        <topology evidence="1">Multi-pass membrane protein</topology>
    </subcellularLocation>
</comment>
<dbReference type="SUPFAM" id="SSF103473">
    <property type="entry name" value="MFS general substrate transporter"/>
    <property type="match status" value="1"/>
</dbReference>
<keyword evidence="5" id="KW-1133">Transmembrane helix</keyword>
<evidence type="ECO:0000256" key="7">
    <source>
        <dbReference type="ARBA" id="ARBA00032043"/>
    </source>
</evidence>
<evidence type="ECO:0000256" key="5">
    <source>
        <dbReference type="ARBA" id="ARBA00022989"/>
    </source>
</evidence>
<evidence type="ECO:0000256" key="8">
    <source>
        <dbReference type="SAM" id="MobiDB-lite"/>
    </source>
</evidence>
<dbReference type="InterPro" id="IPR005828">
    <property type="entry name" value="MFS_sugar_transport-like"/>
</dbReference>
<keyword evidence="2" id="KW-0592">Phosphate transport</keyword>
<dbReference type="EMBL" id="CM007384">
    <property type="protein sequence ID" value="ONK71162.1"/>
    <property type="molecule type" value="Genomic_DNA"/>
</dbReference>
<dbReference type="PANTHER" id="PTHR24064">
    <property type="entry name" value="SOLUTE CARRIER FAMILY 22 MEMBER"/>
    <property type="match status" value="1"/>
</dbReference>
<protein>
    <recommendedName>
        <fullName evidence="7">H(+)/Pi cotransporter</fullName>
    </recommendedName>
</protein>
<proteinExistence type="predicted"/>
<organism evidence="9 10">
    <name type="scientific">Asparagus officinalis</name>
    <name type="common">Garden asparagus</name>
    <dbReference type="NCBI Taxonomy" id="4686"/>
    <lineage>
        <taxon>Eukaryota</taxon>
        <taxon>Viridiplantae</taxon>
        <taxon>Streptophyta</taxon>
        <taxon>Embryophyta</taxon>
        <taxon>Tracheophyta</taxon>
        <taxon>Spermatophyta</taxon>
        <taxon>Magnoliopsida</taxon>
        <taxon>Liliopsida</taxon>
        <taxon>Asparagales</taxon>
        <taxon>Asparagaceae</taxon>
        <taxon>Asparagoideae</taxon>
        <taxon>Asparagus</taxon>
    </lineage>
</organism>
<feature type="region of interest" description="Disordered" evidence="8">
    <location>
        <begin position="90"/>
        <end position="109"/>
    </location>
</feature>
<keyword evidence="2" id="KW-0813">Transport</keyword>
<dbReference type="AlphaFoldDB" id="A0A5P1EZ00"/>
<evidence type="ECO:0000256" key="3">
    <source>
        <dbReference type="ARBA" id="ARBA00022692"/>
    </source>
</evidence>
<keyword evidence="10" id="KW-1185">Reference proteome</keyword>
<dbReference type="GO" id="GO:0015293">
    <property type="term" value="F:symporter activity"/>
    <property type="evidence" value="ECO:0007669"/>
    <property type="project" value="UniProtKB-KW"/>
</dbReference>
<evidence type="ECO:0000256" key="6">
    <source>
        <dbReference type="ARBA" id="ARBA00023136"/>
    </source>
</evidence>
<dbReference type="InterPro" id="IPR036259">
    <property type="entry name" value="MFS_trans_sf"/>
</dbReference>
<keyword evidence="6" id="KW-0472">Membrane</keyword>
<gene>
    <name evidence="9" type="ORF">A4U43_C04F5450</name>
</gene>
<evidence type="ECO:0000313" key="10">
    <source>
        <dbReference type="Proteomes" id="UP000243459"/>
    </source>
</evidence>
<keyword evidence="3" id="KW-0812">Transmembrane</keyword>
<dbReference type="Gene3D" id="1.20.1250.20">
    <property type="entry name" value="MFS general substrate transporter like domains"/>
    <property type="match status" value="1"/>
</dbReference>
<dbReference type="GO" id="GO:0006817">
    <property type="term" value="P:phosphate ion transport"/>
    <property type="evidence" value="ECO:0007669"/>
    <property type="project" value="UniProtKB-KW"/>
</dbReference>
<sequence length="425" mass="46941">MFDSQNTLVTIFSDAQPQWRCVDPSSTTCLSSSTMCGLDRGEWEWVGGNKSSTIAQWGLICGNKFKAGVPASLFFIGSLLGTLNNARQAGRRLPRPEKDHPPLLPPNLPHLLPHLPLPEHLHLRLPPLGSASAASSSPPRSSAENGEARVVAVLPVVYSVVVVPFVCESPRWLAIKGRRREAMEVLMRLARVNGRKLPANLAIYDAGTDTTATQSQPTKTLWSAKWATVRVIKVMLAGFGIGFVYYGVQLNVENLSFNLLLLRRRKRTLDGNPALLPRHASSLPFTPPPAGVALSYSSCLRRRRRLLPLWHPLAQAQSPRNPGRHCLKGDRVNGRLRRPFERGCTSTALSCCPDERETFAVSLSEAVVDCWARRLRLLVSWAVEPDRCRSCSFGGLSVLTGWMAFWLPETKDVPLYETVERAGEG</sequence>
<keyword evidence="4" id="KW-0769">Symport</keyword>
<evidence type="ECO:0000256" key="2">
    <source>
        <dbReference type="ARBA" id="ARBA00022592"/>
    </source>
</evidence>
<dbReference type="Gramene" id="ONK71162">
    <property type="protein sequence ID" value="ONK71162"/>
    <property type="gene ID" value="A4U43_C04F5450"/>
</dbReference>
<evidence type="ECO:0000256" key="4">
    <source>
        <dbReference type="ARBA" id="ARBA00022847"/>
    </source>
</evidence>
<evidence type="ECO:0000313" key="9">
    <source>
        <dbReference type="EMBL" id="ONK71162.1"/>
    </source>
</evidence>
<name>A0A5P1EZ00_ASPOF</name>
<dbReference type="Pfam" id="PF00083">
    <property type="entry name" value="Sugar_tr"/>
    <property type="match status" value="1"/>
</dbReference>
<dbReference type="Proteomes" id="UP000243459">
    <property type="component" value="Chromosome 4"/>
</dbReference>
<dbReference type="GO" id="GO:0016020">
    <property type="term" value="C:membrane"/>
    <property type="evidence" value="ECO:0007669"/>
    <property type="project" value="UniProtKB-SubCell"/>
</dbReference>
<evidence type="ECO:0000256" key="1">
    <source>
        <dbReference type="ARBA" id="ARBA00004141"/>
    </source>
</evidence>
<reference evidence="10" key="1">
    <citation type="journal article" date="2017" name="Nat. Commun.">
        <title>The asparagus genome sheds light on the origin and evolution of a young Y chromosome.</title>
        <authorList>
            <person name="Harkess A."/>
            <person name="Zhou J."/>
            <person name="Xu C."/>
            <person name="Bowers J.E."/>
            <person name="Van der Hulst R."/>
            <person name="Ayyampalayam S."/>
            <person name="Mercati F."/>
            <person name="Riccardi P."/>
            <person name="McKain M.R."/>
            <person name="Kakrana A."/>
            <person name="Tang H."/>
            <person name="Ray J."/>
            <person name="Groenendijk J."/>
            <person name="Arikit S."/>
            <person name="Mathioni S.M."/>
            <person name="Nakano M."/>
            <person name="Shan H."/>
            <person name="Telgmann-Rauber A."/>
            <person name="Kanno A."/>
            <person name="Yue Z."/>
            <person name="Chen H."/>
            <person name="Li W."/>
            <person name="Chen Y."/>
            <person name="Xu X."/>
            <person name="Zhang Y."/>
            <person name="Luo S."/>
            <person name="Chen H."/>
            <person name="Gao J."/>
            <person name="Mao Z."/>
            <person name="Pires J.C."/>
            <person name="Luo M."/>
            <person name="Kudrna D."/>
            <person name="Wing R.A."/>
            <person name="Meyers B.C."/>
            <person name="Yi K."/>
            <person name="Kong H."/>
            <person name="Lavrijsen P."/>
            <person name="Sunseri F."/>
            <person name="Falavigna A."/>
            <person name="Ye Y."/>
            <person name="Leebens-Mack J.H."/>
            <person name="Chen G."/>
        </authorList>
    </citation>
    <scope>NUCLEOTIDE SEQUENCE [LARGE SCALE GENOMIC DNA]</scope>
    <source>
        <strain evidence="10">cv. DH0086</strain>
    </source>
</reference>